<keyword evidence="2" id="KW-1185">Reference proteome</keyword>
<evidence type="ECO:0000313" key="2">
    <source>
        <dbReference type="Proteomes" id="UP000240206"/>
    </source>
</evidence>
<sequence>PTADTDARVVTVRISLIPSDRKKVEKLSGLKVIGNLAP</sequence>
<dbReference type="AlphaFoldDB" id="A0A2P7EBF9"/>
<evidence type="ECO:0000313" key="1">
    <source>
        <dbReference type="EMBL" id="PSI00479.1"/>
    </source>
</evidence>
<comment type="caution">
    <text evidence="1">The sequence shown here is derived from an EMBL/GenBank/DDBJ whole genome shotgun (WGS) entry which is preliminary data.</text>
</comment>
<name>A0A2P7EBF9_9SYNE</name>
<protein>
    <submittedName>
        <fullName evidence="1">Lipid ABC transporter permease</fullName>
    </submittedName>
</protein>
<feature type="non-terminal residue" evidence="1">
    <location>
        <position position="1"/>
    </location>
</feature>
<dbReference type="Proteomes" id="UP000240206">
    <property type="component" value="Unassembled WGS sequence"/>
</dbReference>
<dbReference type="EMBL" id="PXVC01000117">
    <property type="protein sequence ID" value="PSI00479.1"/>
    <property type="molecule type" value="Genomic_DNA"/>
</dbReference>
<organism evidence="1 2">
    <name type="scientific">Synechococcus lacustris str. Tous</name>
    <dbReference type="NCBI Taxonomy" id="1910958"/>
    <lineage>
        <taxon>Bacteria</taxon>
        <taxon>Bacillati</taxon>
        <taxon>Cyanobacteriota</taxon>
        <taxon>Cyanophyceae</taxon>
        <taxon>Synechococcales</taxon>
        <taxon>Synechococcaceae</taxon>
        <taxon>Synechococcus</taxon>
    </lineage>
</organism>
<accession>A0A2P7EBF9</accession>
<proteinExistence type="predicted"/>
<gene>
    <name evidence="1" type="ORF">C7K08_12955</name>
</gene>
<reference evidence="2" key="1">
    <citation type="submission" date="2018-03" db="EMBL/GenBank/DDBJ databases">
        <title>Ecological and genomic features of two cosmopolitan and abundant freshwater picocyanobacteria.</title>
        <authorList>
            <person name="Cabello-Yeves P.J."/>
            <person name="Picazo A."/>
            <person name="Camacho A."/>
            <person name="Callieri C."/>
            <person name="Rosselli R."/>
            <person name="Roda-Garcia J."/>
            <person name="Coutinho F.H."/>
            <person name="Rodriguez-Valera F."/>
        </authorList>
    </citation>
    <scope>NUCLEOTIDE SEQUENCE [LARGE SCALE GENOMIC DNA]</scope>
    <source>
        <strain evidence="2">Tous</strain>
    </source>
</reference>